<accession>A0A167DNA2</accession>
<organism evidence="1 2">
    <name type="scientific">Pseudoalteromonas luteoviolacea H33</name>
    <dbReference type="NCBI Taxonomy" id="1365251"/>
    <lineage>
        <taxon>Bacteria</taxon>
        <taxon>Pseudomonadati</taxon>
        <taxon>Pseudomonadota</taxon>
        <taxon>Gammaproteobacteria</taxon>
        <taxon>Alteromonadales</taxon>
        <taxon>Pseudoalteromonadaceae</taxon>
        <taxon>Pseudoalteromonas</taxon>
    </lineage>
</organism>
<name>A0A167DNA2_9GAMM</name>
<sequence>MQEMLSVLVTYLKQTRIEFLDEQIDPQNINARSTLSNHNGMPMRINKQFQATSIKEKLKAF</sequence>
<dbReference type="PATRIC" id="fig|1365251.3.peg.3417"/>
<comment type="caution">
    <text evidence="1">The sequence shown here is derived from an EMBL/GenBank/DDBJ whole genome shotgun (WGS) entry which is preliminary data.</text>
</comment>
<dbReference type="AlphaFoldDB" id="A0A167DNA2"/>
<evidence type="ECO:0000313" key="2">
    <source>
        <dbReference type="Proteomes" id="UP000076503"/>
    </source>
</evidence>
<evidence type="ECO:0000313" key="1">
    <source>
        <dbReference type="EMBL" id="KZN49087.1"/>
    </source>
</evidence>
<dbReference type="EMBL" id="AUXZ01000084">
    <property type="protein sequence ID" value="KZN49087.1"/>
    <property type="molecule type" value="Genomic_DNA"/>
</dbReference>
<gene>
    <name evidence="1" type="ORF">N476_20470</name>
</gene>
<proteinExistence type="predicted"/>
<protein>
    <submittedName>
        <fullName evidence="1">Uncharacterized protein</fullName>
    </submittedName>
</protein>
<reference evidence="1 2" key="1">
    <citation type="submission" date="2013-07" db="EMBL/GenBank/DDBJ databases">
        <title>Comparative Genomic and Metabolomic Analysis of Twelve Strains of Pseudoalteromonas luteoviolacea.</title>
        <authorList>
            <person name="Vynne N.G."/>
            <person name="Mansson M."/>
            <person name="Gram L."/>
        </authorList>
    </citation>
    <scope>NUCLEOTIDE SEQUENCE [LARGE SCALE GENOMIC DNA]</scope>
    <source>
        <strain evidence="1 2">H33</strain>
    </source>
</reference>
<dbReference type="Proteomes" id="UP000076503">
    <property type="component" value="Unassembled WGS sequence"/>
</dbReference>